<accession>A0AAN7TFV9</accession>
<feature type="region of interest" description="Disordered" evidence="1">
    <location>
        <begin position="162"/>
        <end position="230"/>
    </location>
</feature>
<name>A0AAN7TFV9_9PEZI</name>
<feature type="region of interest" description="Disordered" evidence="1">
    <location>
        <begin position="91"/>
        <end position="120"/>
    </location>
</feature>
<evidence type="ECO:0000313" key="3">
    <source>
        <dbReference type="Proteomes" id="UP001310890"/>
    </source>
</evidence>
<feature type="region of interest" description="Disordered" evidence="1">
    <location>
        <begin position="278"/>
        <end position="319"/>
    </location>
</feature>
<sequence length="350" mass="37408">MSWMDSWSRPAKSQATPAPLYLTHGDSVPYCHTCGRVIGQRRANTSKASSTAVKYCSDRCKKTKPSTAAGSLEVRIEEALTALLLGLPPPPLPSINNDNNEAEAKPPPPVVKPKQKPKKGDPRLIILLSELETAVFGDRSDPEKVYGRRKNRRARFIPEKGEWKTVDMVSPPGSASSSDDGEDDDDTAPESGTAGSLTDTDEGFVDGGGVSLNPHVRAPQTQSEVNFSVGGERGWGERIAETEEMLRRRREGQKRAEEKEMVKCAARRAVAFGLVVDAPADEGGKGGGGGGKRGGGKKGKGGATAAADVQEGGIGGEGGKIRRKCEALMNDQVVEPSFAKGDWSIRWRED</sequence>
<reference evidence="2" key="1">
    <citation type="submission" date="2023-08" db="EMBL/GenBank/DDBJ databases">
        <title>Black Yeasts Isolated from many extreme environments.</title>
        <authorList>
            <person name="Coleine C."/>
            <person name="Stajich J.E."/>
            <person name="Selbmann L."/>
        </authorList>
    </citation>
    <scope>NUCLEOTIDE SEQUENCE</scope>
    <source>
        <strain evidence="2">CCFEE 5401</strain>
    </source>
</reference>
<dbReference type="AlphaFoldDB" id="A0AAN7TFV9"/>
<gene>
    <name evidence="2" type="ORF">LTR62_001981</name>
</gene>
<evidence type="ECO:0000313" key="2">
    <source>
        <dbReference type="EMBL" id="KAK5114824.1"/>
    </source>
</evidence>
<proteinExistence type="predicted"/>
<protein>
    <submittedName>
        <fullName evidence="2">Uncharacterized protein</fullName>
    </submittedName>
</protein>
<dbReference type="Proteomes" id="UP001310890">
    <property type="component" value="Unassembled WGS sequence"/>
</dbReference>
<evidence type="ECO:0000256" key="1">
    <source>
        <dbReference type="SAM" id="MobiDB-lite"/>
    </source>
</evidence>
<organism evidence="2 3">
    <name type="scientific">Meristemomyces frigidus</name>
    <dbReference type="NCBI Taxonomy" id="1508187"/>
    <lineage>
        <taxon>Eukaryota</taxon>
        <taxon>Fungi</taxon>
        <taxon>Dikarya</taxon>
        <taxon>Ascomycota</taxon>
        <taxon>Pezizomycotina</taxon>
        <taxon>Dothideomycetes</taxon>
        <taxon>Dothideomycetidae</taxon>
        <taxon>Mycosphaerellales</taxon>
        <taxon>Teratosphaeriaceae</taxon>
        <taxon>Meristemomyces</taxon>
    </lineage>
</organism>
<comment type="caution">
    <text evidence="2">The sequence shown here is derived from an EMBL/GenBank/DDBJ whole genome shotgun (WGS) entry which is preliminary data.</text>
</comment>
<feature type="compositionally biased region" description="Acidic residues" evidence="1">
    <location>
        <begin position="179"/>
        <end position="188"/>
    </location>
</feature>
<dbReference type="EMBL" id="JAVRRL010000015">
    <property type="protein sequence ID" value="KAK5114824.1"/>
    <property type="molecule type" value="Genomic_DNA"/>
</dbReference>